<dbReference type="EMBL" id="CACVAR010000394">
    <property type="protein sequence ID" value="CAA6825741.1"/>
    <property type="molecule type" value="Genomic_DNA"/>
</dbReference>
<feature type="region of interest" description="Disordered" evidence="1">
    <location>
        <begin position="63"/>
        <end position="90"/>
    </location>
</feature>
<gene>
    <name evidence="3" type="ORF">HELGO_WM25898</name>
</gene>
<dbReference type="Gene3D" id="3.90.1340.10">
    <property type="entry name" value="Phage tail collar domain"/>
    <property type="match status" value="1"/>
</dbReference>
<dbReference type="InterPro" id="IPR011083">
    <property type="entry name" value="Phage_tail_collar_dom"/>
</dbReference>
<organism evidence="3">
    <name type="scientific">uncultured Sulfurovum sp</name>
    <dbReference type="NCBI Taxonomy" id="269237"/>
    <lineage>
        <taxon>Bacteria</taxon>
        <taxon>Pseudomonadati</taxon>
        <taxon>Campylobacterota</taxon>
        <taxon>Epsilonproteobacteria</taxon>
        <taxon>Campylobacterales</taxon>
        <taxon>Sulfurovaceae</taxon>
        <taxon>Sulfurovum</taxon>
        <taxon>environmental samples</taxon>
    </lineage>
</organism>
<evidence type="ECO:0000259" key="2">
    <source>
        <dbReference type="Pfam" id="PF07484"/>
    </source>
</evidence>
<dbReference type="SUPFAM" id="SSF88874">
    <property type="entry name" value="Receptor-binding domain of short tail fibre protein gp12"/>
    <property type="match status" value="1"/>
</dbReference>
<feature type="domain" description="Phage tail collar" evidence="2">
    <location>
        <begin position="6"/>
        <end position="61"/>
    </location>
</feature>
<dbReference type="InterPro" id="IPR037053">
    <property type="entry name" value="Phage_tail_collar_dom_sf"/>
</dbReference>
<dbReference type="AlphaFoldDB" id="A0A6S6TSP4"/>
<accession>A0A6S6TSP4</accession>
<proteinExistence type="predicted"/>
<sequence>MEPFIGQIMTVGFNFAPQGWAKCDGQLLSISQNEALFSLLGTIYGGDGRTTFALPDLRGRVAMGDGQGPGLTSRRIGEKSGSENSSSHSLRVYNGIGNQNQITEDTNALAITGIEDARGNPTFTGNAFSTNLPNKTISPSSGESTNIQPYQVVNYVIALTGIFPSRD</sequence>
<evidence type="ECO:0000313" key="3">
    <source>
        <dbReference type="EMBL" id="CAA6825741.1"/>
    </source>
</evidence>
<protein>
    <submittedName>
        <fullName evidence="3">Microcystin dependent protein</fullName>
    </submittedName>
</protein>
<evidence type="ECO:0000256" key="1">
    <source>
        <dbReference type="SAM" id="MobiDB-lite"/>
    </source>
</evidence>
<dbReference type="Pfam" id="PF07484">
    <property type="entry name" value="Collar"/>
    <property type="match status" value="1"/>
</dbReference>
<name>A0A6S6TSP4_9BACT</name>
<reference evidence="3" key="1">
    <citation type="submission" date="2020-01" db="EMBL/GenBank/DDBJ databases">
        <authorList>
            <person name="Meier V. D."/>
            <person name="Meier V D."/>
        </authorList>
    </citation>
    <scope>NUCLEOTIDE SEQUENCE</scope>
    <source>
        <strain evidence="3">HLG_WM_MAG_03</strain>
    </source>
</reference>